<dbReference type="AlphaFoldDB" id="A0A7X1CQI7"/>
<sequence>MQRDALENGNKDTTWSECAEAFQVVIDQMRAQTEEQQQRLQKTIDMFKERQRELQELMDK</sequence>
<evidence type="ECO:0000256" key="1">
    <source>
        <dbReference type="SAM" id="Coils"/>
    </source>
</evidence>
<protein>
    <submittedName>
        <fullName evidence="2">Uncharacterized protein</fullName>
    </submittedName>
</protein>
<comment type="caution">
    <text evidence="2">The sequence shown here is derived from an EMBL/GenBank/DDBJ whole genome shotgun (WGS) entry which is preliminary data.</text>
</comment>
<name>A0A7X1CQI7_9LIST</name>
<keyword evidence="1" id="KW-0175">Coiled coil</keyword>
<reference evidence="2 3" key="1">
    <citation type="submission" date="2020-03" db="EMBL/GenBank/DDBJ databases">
        <title>Soil Listeria distribution.</title>
        <authorList>
            <person name="Liao J."/>
            <person name="Wiedmann M."/>
        </authorList>
    </citation>
    <scope>NUCLEOTIDE SEQUENCE [LARGE SCALE GENOMIC DNA]</scope>
    <source>
        <strain evidence="2 3">FSL L7-0741</strain>
    </source>
</reference>
<accession>A0A7X1CQI7</accession>
<dbReference type="RefSeq" id="WP_036066202.1">
    <property type="nucleotide sequence ID" value="NZ_JAARRE010000010.1"/>
</dbReference>
<dbReference type="Proteomes" id="UP000535908">
    <property type="component" value="Unassembled WGS sequence"/>
</dbReference>
<gene>
    <name evidence="2" type="ORF">HCA69_11905</name>
</gene>
<evidence type="ECO:0000313" key="2">
    <source>
        <dbReference type="EMBL" id="MBC1937076.1"/>
    </source>
</evidence>
<dbReference type="EMBL" id="JAARWN010000013">
    <property type="protein sequence ID" value="MBC1937076.1"/>
    <property type="molecule type" value="Genomic_DNA"/>
</dbReference>
<evidence type="ECO:0000313" key="3">
    <source>
        <dbReference type="Proteomes" id="UP000535908"/>
    </source>
</evidence>
<feature type="coiled-coil region" evidence="1">
    <location>
        <begin position="26"/>
        <end position="60"/>
    </location>
</feature>
<organism evidence="2 3">
    <name type="scientific">Listeria grandensis</name>
    <dbReference type="NCBI Taxonomy" id="1494963"/>
    <lineage>
        <taxon>Bacteria</taxon>
        <taxon>Bacillati</taxon>
        <taxon>Bacillota</taxon>
        <taxon>Bacilli</taxon>
        <taxon>Bacillales</taxon>
        <taxon>Listeriaceae</taxon>
        <taxon>Listeria</taxon>
    </lineage>
</organism>
<proteinExistence type="predicted"/>